<reference evidence="1 2" key="1">
    <citation type="journal article" date="1996" name="Mol. Microbiol.">
        <title>A set of ordered cosmids and a detailed genetic and physical map for the 8 Mb Streptomyces coelicolor A3(2) chromosome.</title>
        <authorList>
            <person name="Redenbach M."/>
            <person name="Kieser H.M."/>
            <person name="Denapaite D."/>
            <person name="Eichner A."/>
            <person name="Cullum J."/>
            <person name="Kinashi H."/>
            <person name="Hopwood D.A."/>
        </authorList>
    </citation>
    <scope>NUCLEOTIDE SEQUENCE [LARGE SCALE GENOMIC DNA]</scope>
    <source>
        <strain evidence="2">ATCC BAA-471 / A3(2) / M145</strain>
    </source>
</reference>
<dbReference type="EMBL" id="AL939127">
    <property type="protein sequence ID" value="CAA20276.1"/>
    <property type="molecule type" value="Genomic_DNA"/>
</dbReference>
<dbReference type="HOGENOM" id="CLU_2275777_0_0_11"/>
<accession>O86496</accession>
<dbReference type="InParanoid" id="O86496"/>
<dbReference type="AlphaFoldDB" id="O86496"/>
<dbReference type="PIR" id="T34642">
    <property type="entry name" value="T34642"/>
</dbReference>
<dbReference type="KEGG" id="sco:SCO6328"/>
<dbReference type="STRING" id="100226.gene:17763987"/>
<keyword evidence="2" id="KW-1185">Reference proteome</keyword>
<organism evidence="1 2">
    <name type="scientific">Streptomyces coelicolor (strain ATCC BAA-471 / A3(2) / M145)</name>
    <dbReference type="NCBI Taxonomy" id="100226"/>
    <lineage>
        <taxon>Bacteria</taxon>
        <taxon>Bacillati</taxon>
        <taxon>Actinomycetota</taxon>
        <taxon>Actinomycetes</taxon>
        <taxon>Kitasatosporales</taxon>
        <taxon>Streptomycetaceae</taxon>
        <taxon>Streptomyces</taxon>
        <taxon>Streptomyces albidoflavus group</taxon>
    </lineage>
</organism>
<name>O86496_STRCO</name>
<dbReference type="PaxDb" id="100226-SCO6328"/>
<dbReference type="EMBL" id="AL645882">
    <property type="protein sequence ID" value="CAA20276.1"/>
    <property type="molecule type" value="Genomic_DNA"/>
</dbReference>
<proteinExistence type="predicted"/>
<evidence type="ECO:0000313" key="1">
    <source>
        <dbReference type="EMBL" id="CAA20276.1"/>
    </source>
</evidence>
<dbReference type="Proteomes" id="UP000001973">
    <property type="component" value="Chromosome"/>
</dbReference>
<sequence length="102" mass="10449">MSDPAHVLARLGGSWTWLMASALATLVPGAPAGVLGLRNPLAVDVAGIVVLALPAESARALTRLLGLWLGLLGLTEAVVALGRRCVPHGTRPSTRVTPVSRA</sequence>
<dbReference type="OrthoDB" id="4338047at2"/>
<dbReference type="PATRIC" id="fig|100226.15.peg.6441"/>
<evidence type="ECO:0000313" key="2">
    <source>
        <dbReference type="Proteomes" id="UP000001973"/>
    </source>
</evidence>
<gene>
    <name evidence="1" type="ordered locus">SCO6328</name>
    <name evidence="1" type="ORF">SC10H5.04c</name>
</gene>
<protein>
    <submittedName>
        <fullName evidence="1">Membrane protein</fullName>
    </submittedName>
</protein>
<reference evidence="1 2" key="2">
    <citation type="journal article" date="2002" name="Nature">
        <title>Complete genome sequence of the model actinomycete Streptomyces coelicolor A3(2).</title>
        <authorList>
            <person name="Bentley S.D."/>
            <person name="Chater K.F."/>
            <person name="Cerdeno-Tarraga A.M."/>
            <person name="Challis G.L."/>
            <person name="Thomson N.R."/>
            <person name="James K.D."/>
            <person name="Harris D.E."/>
            <person name="Quail M.A."/>
            <person name="Kieser H."/>
            <person name="Harper D."/>
            <person name="Bateman A."/>
            <person name="Brown S."/>
            <person name="Chandra G."/>
            <person name="Chen C.W."/>
            <person name="Collins M."/>
            <person name="Cronin A."/>
            <person name="Fraser A."/>
            <person name="Goble A."/>
            <person name="Hidalgo J."/>
            <person name="Hornsby T."/>
            <person name="Howarth S."/>
            <person name="Huang C.H."/>
            <person name="Kieser T."/>
            <person name="Larke L."/>
            <person name="Murphy L."/>
            <person name="Oliver K."/>
            <person name="O'Neil S."/>
            <person name="Rabbinowitsch E."/>
            <person name="Rajandream M.A."/>
            <person name="Rutherford K."/>
            <person name="Rutter S."/>
            <person name="Seeger K."/>
            <person name="Saunders D."/>
            <person name="Sharp S."/>
            <person name="Squares R."/>
            <person name="Squares S."/>
            <person name="Taylor K."/>
            <person name="Warren T."/>
            <person name="Wietzorrek A."/>
            <person name="Woodward J."/>
            <person name="Barrell B.G."/>
            <person name="Parkhill J."/>
            <person name="Hopwood D.A."/>
        </authorList>
    </citation>
    <scope>NUCLEOTIDE SEQUENCE [LARGE SCALE GENOMIC DNA]</scope>
    <source>
        <strain evidence="2">ATCC BAA-471 / A3(2) / M145</strain>
    </source>
</reference>